<reference evidence="3 4" key="1">
    <citation type="submission" date="2015-04" db="EMBL/GenBank/DDBJ databases">
        <authorList>
            <person name="Syromyatnikov M.Y."/>
            <person name="Popov V.N."/>
        </authorList>
    </citation>
    <scope>NUCLEOTIDE SEQUENCE [LARGE SCALE GENOMIC DNA]</scope>
</reference>
<protein>
    <submittedName>
        <fullName evidence="3">CLUMA_CG009782, isoform A</fullName>
    </submittedName>
</protein>
<sequence length="575" mass="64144">MYTNPAFCQDEATYNRPLQTTPTIVKSSPARVHRSESIRSFHSVASTNRSLRSGIQRMNSGLNLNCSHHQLHQTQQLSLPPRPGPKPISNRVVEGNVDPPKVPPYPTGSRYGSISDVKNQSTSGRYALVPVEDLNSSKQGRYAVLPAQTASRYISKSQENLDQFENDGDELPFNYSDQFTSLPPISSPKNEGGMIPAFSTDFGSKSFILFDQKNQQRYAVVPTEENEEIVDDNHEIIQMHNGKAHRYAVIPTDEEETCLNGDFDKPVPPTYSVTMNRRTSPQRTPQKHHLQQKYSEPLPSTPKKNLATQKLHEHLMTPQKQSPFIRQHSTPLSQRNSPYRVRAHHASNPRLVANGDFTPQRLQYDQKMRMASSTTLNLEQRTTAVIQPRLNTTTAAAASIYNETTTTTSTNNESIEKPWNKNLESHKHAIATIGFISLLLMFCGVINSGLFIYMTSMSSITALYTGRSLFLDIGILSGFATVALSFLGFKFRYSDWFPNRNYISGFILVTFFALMNCCGLLVLLIVKPIKGTPIHDVSTGISSALSSLILLFISLGVIGSKLCQAPPADNRVDVY</sequence>
<dbReference type="Proteomes" id="UP000183832">
    <property type="component" value="Unassembled WGS sequence"/>
</dbReference>
<feature type="transmembrane region" description="Helical" evidence="2">
    <location>
        <begin position="468"/>
        <end position="489"/>
    </location>
</feature>
<organism evidence="3 4">
    <name type="scientific">Clunio marinus</name>
    <dbReference type="NCBI Taxonomy" id="568069"/>
    <lineage>
        <taxon>Eukaryota</taxon>
        <taxon>Metazoa</taxon>
        <taxon>Ecdysozoa</taxon>
        <taxon>Arthropoda</taxon>
        <taxon>Hexapoda</taxon>
        <taxon>Insecta</taxon>
        <taxon>Pterygota</taxon>
        <taxon>Neoptera</taxon>
        <taxon>Endopterygota</taxon>
        <taxon>Diptera</taxon>
        <taxon>Nematocera</taxon>
        <taxon>Chironomoidea</taxon>
        <taxon>Chironomidae</taxon>
        <taxon>Clunio</taxon>
    </lineage>
</organism>
<evidence type="ECO:0000313" key="4">
    <source>
        <dbReference type="Proteomes" id="UP000183832"/>
    </source>
</evidence>
<keyword evidence="2" id="KW-0812">Transmembrane</keyword>
<gene>
    <name evidence="3" type="primary">putative sanpodo</name>
    <name evidence="3" type="ORF">CLUMA_CG009782</name>
</gene>
<feature type="transmembrane region" description="Helical" evidence="2">
    <location>
        <begin position="430"/>
        <end position="456"/>
    </location>
</feature>
<dbReference type="STRING" id="568069.A0A1J1I7V5"/>
<keyword evidence="2" id="KW-0472">Membrane</keyword>
<name>A0A1J1I7V5_9DIPT</name>
<feature type="transmembrane region" description="Helical" evidence="2">
    <location>
        <begin position="537"/>
        <end position="558"/>
    </location>
</feature>
<feature type="region of interest" description="Disordered" evidence="1">
    <location>
        <begin position="276"/>
        <end position="301"/>
    </location>
</feature>
<keyword evidence="2" id="KW-1133">Transmembrane helix</keyword>
<feature type="transmembrane region" description="Helical" evidence="2">
    <location>
        <begin position="501"/>
        <end position="525"/>
    </location>
</feature>
<feature type="region of interest" description="Disordered" evidence="1">
    <location>
        <begin position="90"/>
        <end position="117"/>
    </location>
</feature>
<evidence type="ECO:0000256" key="2">
    <source>
        <dbReference type="SAM" id="Phobius"/>
    </source>
</evidence>
<dbReference type="EMBL" id="CVRI01000043">
    <property type="protein sequence ID" value="CRK96365.1"/>
    <property type="molecule type" value="Genomic_DNA"/>
</dbReference>
<evidence type="ECO:0000256" key="1">
    <source>
        <dbReference type="SAM" id="MobiDB-lite"/>
    </source>
</evidence>
<evidence type="ECO:0000313" key="3">
    <source>
        <dbReference type="EMBL" id="CRK96365.1"/>
    </source>
</evidence>
<keyword evidence="4" id="KW-1185">Reference proteome</keyword>
<dbReference type="AlphaFoldDB" id="A0A1J1I7V5"/>
<dbReference type="OrthoDB" id="8186197at2759"/>
<proteinExistence type="predicted"/>
<accession>A0A1J1I7V5</accession>